<reference evidence="2" key="2">
    <citation type="submission" date="2019-02" db="EMBL/GenBank/DDBJ databases">
        <title>Opniocepnalus argus Var Kimnra genome.</title>
        <authorList>
            <person name="Zhou C."/>
            <person name="Xiao S."/>
        </authorList>
    </citation>
    <scope>NUCLEOTIDE SEQUENCE [LARGE SCALE GENOMIC DNA]</scope>
</reference>
<protein>
    <submittedName>
        <fullName evidence="1">Uncharacterized protein</fullName>
    </submittedName>
</protein>
<accession>A0A6G1Q067</accession>
<reference evidence="1 2" key="1">
    <citation type="submission" date="2019-02" db="EMBL/GenBank/DDBJ databases">
        <title>Opniocepnalus argus genome.</title>
        <authorList>
            <person name="Zhou C."/>
            <person name="Xiao S."/>
        </authorList>
    </citation>
    <scope>NUCLEOTIDE SEQUENCE [LARGE SCALE GENOMIC DNA]</scope>
    <source>
        <strain evidence="1">OARG1902GOOAL</strain>
        <tissue evidence="1">Muscle</tissue>
    </source>
</reference>
<keyword evidence="2" id="KW-1185">Reference proteome</keyword>
<dbReference type="AlphaFoldDB" id="A0A6G1Q067"/>
<gene>
    <name evidence="1" type="ORF">EXN66_Car011568</name>
</gene>
<dbReference type="Proteomes" id="UP000503349">
    <property type="component" value="Chromosome 11"/>
</dbReference>
<sequence>MHYFYPYVTSSTSCAVRHIIYDFGVNGRTTGYVISLRYAENHLLLKANLCFSLSKAAHAENDSEMFDIMSFFLNRLYARCKSQRMMSCCHQKPFLG</sequence>
<evidence type="ECO:0000313" key="1">
    <source>
        <dbReference type="EMBL" id="KAF3695892.1"/>
    </source>
</evidence>
<organism evidence="1 2">
    <name type="scientific">Channa argus</name>
    <name type="common">Northern snakehead</name>
    <name type="synonym">Ophicephalus argus</name>
    <dbReference type="NCBI Taxonomy" id="215402"/>
    <lineage>
        <taxon>Eukaryota</taxon>
        <taxon>Metazoa</taxon>
        <taxon>Chordata</taxon>
        <taxon>Craniata</taxon>
        <taxon>Vertebrata</taxon>
        <taxon>Euteleostomi</taxon>
        <taxon>Actinopterygii</taxon>
        <taxon>Neopterygii</taxon>
        <taxon>Teleostei</taxon>
        <taxon>Neoteleostei</taxon>
        <taxon>Acanthomorphata</taxon>
        <taxon>Anabantaria</taxon>
        <taxon>Anabantiformes</taxon>
        <taxon>Channoidei</taxon>
        <taxon>Channidae</taxon>
        <taxon>Channa</taxon>
    </lineage>
</organism>
<name>A0A6G1Q067_CHAAH</name>
<dbReference type="EMBL" id="CM015722">
    <property type="protein sequence ID" value="KAF3695892.1"/>
    <property type="molecule type" value="Genomic_DNA"/>
</dbReference>
<proteinExistence type="predicted"/>
<evidence type="ECO:0000313" key="2">
    <source>
        <dbReference type="Proteomes" id="UP000503349"/>
    </source>
</evidence>